<dbReference type="InterPro" id="IPR058897">
    <property type="entry name" value="PAPPA_SD_C"/>
</dbReference>
<dbReference type="Proteomes" id="UP000683360">
    <property type="component" value="Unassembled WGS sequence"/>
</dbReference>
<dbReference type="SUPFAM" id="SSF54695">
    <property type="entry name" value="POZ domain"/>
    <property type="match status" value="1"/>
</dbReference>
<dbReference type="PROSITE" id="PS50097">
    <property type="entry name" value="BTB"/>
    <property type="match status" value="1"/>
</dbReference>
<proteinExistence type="predicted"/>
<accession>A0A8S3SY11</accession>
<dbReference type="InterPro" id="IPR000210">
    <property type="entry name" value="BTB/POZ_dom"/>
</dbReference>
<dbReference type="OrthoDB" id="2153609at2759"/>
<name>A0A8S3SY11_MYTED</name>
<dbReference type="InterPro" id="IPR011333">
    <property type="entry name" value="SKP1/BTB/POZ_sf"/>
</dbReference>
<dbReference type="Pfam" id="PF00651">
    <property type="entry name" value="BTB"/>
    <property type="match status" value="1"/>
</dbReference>
<gene>
    <name evidence="2" type="ORF">MEDL_39460</name>
</gene>
<dbReference type="Gene3D" id="3.30.710.10">
    <property type="entry name" value="Potassium Channel Kv1.1, Chain A"/>
    <property type="match status" value="1"/>
</dbReference>
<keyword evidence="3" id="KW-1185">Reference proteome</keyword>
<dbReference type="PANTHER" id="PTHR24413">
    <property type="entry name" value="SPECKLE-TYPE POZ PROTEIN"/>
    <property type="match status" value="1"/>
</dbReference>
<evidence type="ECO:0000313" key="2">
    <source>
        <dbReference type="EMBL" id="CAG2226373.1"/>
    </source>
</evidence>
<feature type="domain" description="BTB" evidence="1">
    <location>
        <begin position="370"/>
        <end position="399"/>
    </location>
</feature>
<evidence type="ECO:0000313" key="3">
    <source>
        <dbReference type="Proteomes" id="UP000683360"/>
    </source>
</evidence>
<protein>
    <recommendedName>
        <fullName evidence="1">BTB domain-containing protein</fullName>
    </recommendedName>
</protein>
<evidence type="ECO:0000259" key="1">
    <source>
        <dbReference type="PROSITE" id="PS50097"/>
    </source>
</evidence>
<sequence>MNHLLHDFYKDRIIRKYYRERVMQTAMTGEVKEQWVSRVISYSSQYNNGNWAADSVIGKPRVYPKYGDIPGAWAQGKKDSNQFIEVEFEQEMYIQKIEIYETYHAGAVKTISARKPDNGYEVVWKTKSVTNINSSRIFSPNFKALSFLCKVLRIDIDCLASKSWVEIDAIKITGTVPHTHNQTAPLPAIDSQQVHNPNNVDQWVSRVVNYSSQYDDNSWPASCIAGEPRVYPRYGDIAGSWAQGTKDANQFVEVEFAEKIFIEKIDIYETYHAGAVKKILAKRPNGEWCTVWETERVICQNSSRIFSPSFQKLSFRCNLLRINVDCTVSGSWVEIDAIKISGTKFNFAIPPAPDDITNDLAKLVNSSMYSDIQFDVNGVKFLAHKAILCVRSEYFRAMVHFEENALKAGGQGTTQPTAPPLQSEAVYPPKQLYNALPSYDSLTQYQPAIPSGPVPGPAQYHNQLPTQVISPTPTNTGNITTNNQHWKYNHQQQTQVISGPTTNTGNITTNNPTQVISPSTTNTGDNTLNNQQPTQVISAPTKITCNITTTVTGYITINNKHRQYQQPTHLISPPTANSGSVTNQIEGCGARVFAVVLHYVYTHRIRPQCSPCSTTCLEILKPKESCVSIVLSGDIDAVVVYLFAVSHLWPRTENGTFKNEVYVILRKPNQIYDIYNITKIIPMIENFTSEKFIGMKIAIILSLGGNDFLPKFYQISHSLTVDLFMKAATFRECLVTFNNEEGKDVSVNFDADHYTEFIKYL</sequence>
<reference evidence="2" key="1">
    <citation type="submission" date="2021-03" db="EMBL/GenBank/DDBJ databases">
        <authorList>
            <person name="Bekaert M."/>
        </authorList>
    </citation>
    <scope>NUCLEOTIDE SEQUENCE</scope>
</reference>
<comment type="caution">
    <text evidence="2">The sequence shown here is derived from an EMBL/GenBank/DDBJ whole genome shotgun (WGS) entry which is preliminary data.</text>
</comment>
<organism evidence="2 3">
    <name type="scientific">Mytilus edulis</name>
    <name type="common">Blue mussel</name>
    <dbReference type="NCBI Taxonomy" id="6550"/>
    <lineage>
        <taxon>Eukaryota</taxon>
        <taxon>Metazoa</taxon>
        <taxon>Spiralia</taxon>
        <taxon>Lophotrochozoa</taxon>
        <taxon>Mollusca</taxon>
        <taxon>Bivalvia</taxon>
        <taxon>Autobranchia</taxon>
        <taxon>Pteriomorphia</taxon>
        <taxon>Mytilida</taxon>
        <taxon>Mytiloidea</taxon>
        <taxon>Mytilidae</taxon>
        <taxon>Mytilinae</taxon>
        <taxon>Mytilus</taxon>
    </lineage>
</organism>
<dbReference type="EMBL" id="CAJPWZ010001899">
    <property type="protein sequence ID" value="CAG2226373.1"/>
    <property type="molecule type" value="Genomic_DNA"/>
</dbReference>
<dbReference type="AlphaFoldDB" id="A0A8S3SY11"/>
<dbReference type="Pfam" id="PF25900">
    <property type="entry name" value="PAPPA"/>
    <property type="match status" value="2"/>
</dbReference>